<comment type="caution">
    <text evidence="16">Lacks conserved residue(s) required for the propagation of feature annotation.</text>
</comment>
<proteinExistence type="inferred from homology"/>
<evidence type="ECO:0000256" key="10">
    <source>
        <dbReference type="ARBA" id="ARBA00023136"/>
    </source>
</evidence>
<feature type="domain" description="Laminin EGF-like" evidence="21">
    <location>
        <begin position="943"/>
        <end position="990"/>
    </location>
</feature>
<feature type="coiled-coil region" evidence="17">
    <location>
        <begin position="1188"/>
        <end position="1257"/>
    </location>
</feature>
<dbReference type="Pfam" id="PF00053">
    <property type="entry name" value="EGF_laminin"/>
    <property type="match status" value="10"/>
</dbReference>
<dbReference type="PROSITE" id="PS51115">
    <property type="entry name" value="LAMININ_IVA"/>
    <property type="match status" value="1"/>
</dbReference>
<dbReference type="Pfam" id="PF05739">
    <property type="entry name" value="SNARE"/>
    <property type="match status" value="1"/>
</dbReference>
<evidence type="ECO:0000256" key="17">
    <source>
        <dbReference type="SAM" id="Coils"/>
    </source>
</evidence>
<feature type="disulfide bond" evidence="16">
    <location>
        <begin position="748"/>
        <end position="757"/>
    </location>
</feature>
<feature type="disulfide bond" evidence="16">
    <location>
        <begin position="858"/>
        <end position="867"/>
    </location>
</feature>
<evidence type="ECO:0000259" key="21">
    <source>
        <dbReference type="PROSITE" id="PS50027"/>
    </source>
</evidence>
<dbReference type="PROSITE" id="PS01248">
    <property type="entry name" value="EGF_LAM_1"/>
    <property type="match status" value="4"/>
</dbReference>
<keyword evidence="8" id="KW-0333">Golgi apparatus</keyword>
<dbReference type="InterPro" id="IPR000034">
    <property type="entry name" value="Laminin_IV"/>
</dbReference>
<dbReference type="CDD" id="cd15851">
    <property type="entry name" value="SNARE_Syntaxin6"/>
    <property type="match status" value="1"/>
</dbReference>
<comment type="subcellular location">
    <subcellularLocation>
        <location evidence="14">Golgi apparatus</location>
        <location evidence="14">trans-Golgi network membrane</location>
        <topology evidence="14">Single-pass type IV membrane protein</topology>
    </subcellularLocation>
</comment>
<dbReference type="FunFam" id="2.10.25.10:FF:000051">
    <property type="entry name" value="Laminin subunit alpha 4"/>
    <property type="match status" value="1"/>
</dbReference>
<dbReference type="FunFam" id="2.10.25.10:FF:000193">
    <property type="entry name" value="Laminin subunit gamma 1"/>
    <property type="match status" value="1"/>
</dbReference>
<evidence type="ECO:0000256" key="6">
    <source>
        <dbReference type="ARBA" id="ARBA00022927"/>
    </source>
</evidence>
<keyword evidence="6" id="KW-0653">Protein transport</keyword>
<dbReference type="EMBL" id="CADEPI010000031">
    <property type="protein sequence ID" value="CAB3367580.1"/>
    <property type="molecule type" value="Genomic_DNA"/>
</dbReference>
<dbReference type="GO" id="GO:0048193">
    <property type="term" value="P:Golgi vesicle transport"/>
    <property type="evidence" value="ECO:0007669"/>
    <property type="project" value="InterPro"/>
</dbReference>
<feature type="domain" description="Laminin N-terminal" evidence="24">
    <location>
        <begin position="49"/>
        <end position="284"/>
    </location>
</feature>
<feature type="transmembrane region" description="Helical" evidence="19">
    <location>
        <begin position="1849"/>
        <end position="1868"/>
    </location>
</feature>
<protein>
    <recommendedName>
        <fullName evidence="27">Laminin subunit gamma-1</fullName>
    </recommendedName>
</protein>
<organism evidence="25 26">
    <name type="scientific">Cloeon dipterum</name>
    <dbReference type="NCBI Taxonomy" id="197152"/>
    <lineage>
        <taxon>Eukaryota</taxon>
        <taxon>Metazoa</taxon>
        <taxon>Ecdysozoa</taxon>
        <taxon>Arthropoda</taxon>
        <taxon>Hexapoda</taxon>
        <taxon>Insecta</taxon>
        <taxon>Pterygota</taxon>
        <taxon>Palaeoptera</taxon>
        <taxon>Ephemeroptera</taxon>
        <taxon>Pisciforma</taxon>
        <taxon>Baetidae</taxon>
        <taxon>Cloeon</taxon>
    </lineage>
</organism>
<evidence type="ECO:0000313" key="25">
    <source>
        <dbReference type="EMBL" id="CAB3367580.1"/>
    </source>
</evidence>
<dbReference type="GO" id="GO:0031090">
    <property type="term" value="C:organelle membrane"/>
    <property type="evidence" value="ECO:0007669"/>
    <property type="project" value="UniProtKB-ARBA"/>
</dbReference>
<feature type="domain" description="Laminin EGF-like" evidence="21">
    <location>
        <begin position="447"/>
        <end position="499"/>
    </location>
</feature>
<dbReference type="SUPFAM" id="SSF47661">
    <property type="entry name" value="t-snare proteins"/>
    <property type="match status" value="1"/>
</dbReference>
<evidence type="ECO:0000256" key="14">
    <source>
        <dbReference type="ARBA" id="ARBA00037801"/>
    </source>
</evidence>
<dbReference type="Pfam" id="PF09177">
    <property type="entry name" value="STX6_10_61_N"/>
    <property type="match status" value="1"/>
</dbReference>
<evidence type="ECO:0000259" key="24">
    <source>
        <dbReference type="PROSITE" id="PS51117"/>
    </source>
</evidence>
<reference evidence="25 26" key="1">
    <citation type="submission" date="2020-04" db="EMBL/GenBank/DDBJ databases">
        <authorList>
            <person name="Alioto T."/>
            <person name="Alioto T."/>
            <person name="Gomez Garrido J."/>
        </authorList>
    </citation>
    <scope>NUCLEOTIDE SEQUENCE [LARGE SCALE GENOMIC DNA]</scope>
</reference>
<dbReference type="GO" id="GO:0005604">
    <property type="term" value="C:basement membrane"/>
    <property type="evidence" value="ECO:0007669"/>
    <property type="project" value="TreeGrafter"/>
</dbReference>
<dbReference type="FunFam" id="1.20.58.90:FF:000004">
    <property type="entry name" value="Syntaxin 10"/>
    <property type="match status" value="1"/>
</dbReference>
<dbReference type="FunFam" id="2.10.25.10:FF:000067">
    <property type="entry name" value="Laminin subunit gamma 1"/>
    <property type="match status" value="1"/>
</dbReference>
<feature type="disulfide bond" evidence="16">
    <location>
        <begin position="915"/>
        <end position="924"/>
    </location>
</feature>
<evidence type="ECO:0000256" key="13">
    <source>
        <dbReference type="ARBA" id="ARBA00023292"/>
    </source>
</evidence>
<dbReference type="Gene3D" id="1.20.58.90">
    <property type="match status" value="1"/>
</dbReference>
<dbReference type="Pfam" id="PF00052">
    <property type="entry name" value="Laminin_B"/>
    <property type="match status" value="1"/>
</dbReference>
<dbReference type="SUPFAM" id="SSF57196">
    <property type="entry name" value="EGF/Laminin"/>
    <property type="match status" value="9"/>
</dbReference>
<feature type="disulfide bond" evidence="16">
    <location>
        <begin position="945"/>
        <end position="962"/>
    </location>
</feature>
<feature type="disulfide bond" evidence="16">
    <location>
        <begin position="964"/>
        <end position="973"/>
    </location>
</feature>
<dbReference type="SMART" id="SM00180">
    <property type="entry name" value="EGF_Lam"/>
    <property type="match status" value="11"/>
</dbReference>
<accession>A0A8S1CH44</accession>
<dbReference type="Gene3D" id="1.10.287.950">
    <property type="entry name" value="Methyl-accepting chemotaxis protein"/>
    <property type="match status" value="1"/>
</dbReference>
<evidence type="ECO:0000256" key="8">
    <source>
        <dbReference type="ARBA" id="ARBA00023034"/>
    </source>
</evidence>
<evidence type="ECO:0000259" key="22">
    <source>
        <dbReference type="PROSITE" id="PS50192"/>
    </source>
</evidence>
<evidence type="ECO:0000256" key="2">
    <source>
        <dbReference type="ARBA" id="ARBA00022448"/>
    </source>
</evidence>
<name>A0A8S1CH44_9INSE</name>
<dbReference type="PROSITE" id="PS00914">
    <property type="entry name" value="SYNTAXIN"/>
    <property type="match status" value="1"/>
</dbReference>
<feature type="domain" description="Laminin EGF-like" evidence="21">
    <location>
        <begin position="889"/>
        <end position="942"/>
    </location>
</feature>
<dbReference type="GO" id="GO:0009888">
    <property type="term" value="P:tissue development"/>
    <property type="evidence" value="ECO:0007669"/>
    <property type="project" value="TreeGrafter"/>
</dbReference>
<dbReference type="CDD" id="cd00055">
    <property type="entry name" value="EGF_Lam"/>
    <property type="match status" value="9"/>
</dbReference>
<dbReference type="InterPro" id="IPR002049">
    <property type="entry name" value="LE_dom"/>
</dbReference>
<sequence>MRTRWRVSDFGCLAVVLVVGTCVSGPRPVQAQDRPAGIGATKCYDDQGKAQRCVPQFENAAYGMPVDATNTCGTEFGDIEYCIQSGQPNDKPCFMCSNEGLDSHPPLFLTDRNDADEHTWWMSDTMYEGVNQVNLTLNLRKSFDITYVRLVFYSPKPESFAIYKRTKEDGPWIPFQYYSATCRDTYGLTDDNYISTKDESRAVCISEFSDISPLTGGNVAFSTLEGRPSAKNFDSSLELQEWVTATDIRITLDRLNTFGDEVFGDSQVLKSYFYAISEFAVGARCKCNGHASDCTTSSSTDHFQRRVCVCQHNTAGPDCNECLPFFNDLPWARASATNAHECKPCNCNGFSNRCFFDQDLYDRTGHGGHCLDCTGNRDGPNCERCRENFFQMEDGSCIPCNCNEVGSRSLQCNSEGKCQCKTGVTGDKCDRCDANFFDFGSLGCKPCGCSEAGSFRNKPRCDPYTGVCHCKKHVEGNRCDRCKPSFFNLDLENDFGCTPCFCYGHSSVCQSAPGYSQLSIESAFARGQERWTAQDENGQSMSLSYNGLTQSIAVSASGNTPVYFVAPDRFLGDMRASYNKDMTFKLRIGSDGPAASIKDIILEGDGEKVVQNIFGQGNDLPKTSNRDYTFRLHEESEYGWQPRLPAREFMRILSNLTAIKIRGTYTLDGVGFLKDFKLQTARRDTAGKPANWIEMCTCPEGYVGQFCESCAPGYRHEPSYGGRFARCVPCNCNGHADICDADTGRCICQHNTAGENCELCARGFYGNALAGTDSDCQPCPCPNQSACVQLLDETVVCLECPKGYGGPRCDICSDGFFGDPEGRFGSFRSTCEQCDCNTNVDPNGIGNCNRTTGECLKCIYNTGGPHCEVCLPGFFGDALALPKGDCKTCQCYGAGTERTKDGPFACDQISGQCRCKPYVTGKNCDVCEDGYYNIVSGEGCQACNCDSIGSIDGTCDMRTGQCKCRPGVTGLRCDICEVFSYGFSTSGCKPCNCDTIGSRNLQCDEYGQCPCHDNVEGLHCDQCKENKHDRQRGCVDCPDCYNLVQDAVNDHREKLQKLQELLHNITETPTVIDDVDFERKLKEVEDRVKQLWNDAKRGAGTGDKSLLERLKDLKNRLQAIGDIHKNITMFTDTARTFTAQGEANATLVEDIIERSRERLKIAVEYLQTKGAEALKEAVQRSDQFGQQSEKMSEIARQARQLAQEQEKEAEEIKKIAEEAVKVSSNAYTIAKNAIGEQKTTKEDLGKLRQELETASARLDNTKLFAQAAKEKGAQMLNESLAIYAIVYGLKLPEPNVTSLREEAEKAAEQARKLKSEADQLQAEHGDLLRDLAEQSDSLRDLLKSAEMQQQKVDELLADVDSANSDAKRAVELGDKTLAEAQETFKTLKGFDKDVQKSKEKAMEALEKVADIEESIEAVRKTSEEAGEAITDAEQHSKAANDAASEALKEYAARAVEEAEEIKEAAEDTRKQAEGLRNEADELSAKVAVTGSNVQKLEEQSVQDETLTNEAKEKVGQAKSNAAEATKRVEKALQEVNDILLELQDVTDIDEDQLNILEKKLAAAEKEFNDANLDQRMEELKMLKNQQTQWIKDYSEEVSRLRTEVDNIEEIRNSLPDGCWKRPAPDPHEVCKALNKTRGLYRRWLELQDETDSISKDELEWTTTELRNSLRSIEWDLEDLEDTIGIVEKNQSKFKIDNRELTSRRSFIEQTRDEVKSMKDKMNISRGRDRDRTARQPLLESSPPRAPTSHGTTKYSKLENELDSPNRTFVDSAIQQQQRMIHSQDEQLDAISDSIGTLKTVSRQIGTELDEQAVMLDEFGHEMENTESRIDSTVKKMAKVFRISNDRRQWYAIFILSVIIFIIIILFIIL</sequence>
<evidence type="ECO:0000256" key="11">
    <source>
        <dbReference type="ARBA" id="ARBA00023157"/>
    </source>
</evidence>
<keyword evidence="4 20" id="KW-0732">Signal</keyword>
<feature type="disulfide bond" evidence="16">
    <location>
        <begin position="991"/>
        <end position="1003"/>
    </location>
</feature>
<dbReference type="FunFam" id="1.20.5.110:FF:000006">
    <property type="entry name" value="Syntaxin 6"/>
    <property type="match status" value="1"/>
</dbReference>
<dbReference type="GO" id="GO:0005802">
    <property type="term" value="C:trans-Golgi network"/>
    <property type="evidence" value="ECO:0007669"/>
    <property type="project" value="UniProtKB-ARBA"/>
</dbReference>
<dbReference type="PROSITE" id="PS51117">
    <property type="entry name" value="LAMININ_NTER"/>
    <property type="match status" value="1"/>
</dbReference>
<evidence type="ECO:0008006" key="27">
    <source>
        <dbReference type="Google" id="ProtNLM"/>
    </source>
</evidence>
<evidence type="ECO:0000256" key="19">
    <source>
        <dbReference type="SAM" id="Phobius"/>
    </source>
</evidence>
<feature type="domain" description="Laminin IV type A" evidence="23">
    <location>
        <begin position="526"/>
        <end position="695"/>
    </location>
</feature>
<feature type="domain" description="T-SNARE coiled-coil homology" evidence="22">
    <location>
        <begin position="1777"/>
        <end position="1839"/>
    </location>
</feature>
<dbReference type="PANTHER" id="PTHR10574">
    <property type="entry name" value="NETRIN/LAMININ-RELATED"/>
    <property type="match status" value="1"/>
</dbReference>
<feature type="domain" description="Laminin EGF-like" evidence="21">
    <location>
        <begin position="400"/>
        <end position="446"/>
    </location>
</feature>
<dbReference type="SMART" id="SM00181">
    <property type="entry name" value="EGF"/>
    <property type="match status" value="4"/>
</dbReference>
<dbReference type="FunFam" id="2.10.25.10:FF:000242">
    <property type="entry name" value="Laminin subunit alpha 1"/>
    <property type="match status" value="1"/>
</dbReference>
<dbReference type="PROSITE" id="PS50192">
    <property type="entry name" value="T_SNARE"/>
    <property type="match status" value="1"/>
</dbReference>
<feature type="disulfide bond" evidence="16">
    <location>
        <begin position="943"/>
        <end position="955"/>
    </location>
</feature>
<keyword evidence="12" id="KW-0325">Glycoprotein</keyword>
<dbReference type="InterPro" id="IPR000742">
    <property type="entry name" value="EGF"/>
</dbReference>
<keyword evidence="11 16" id="KW-1015">Disulfide bond</keyword>
<dbReference type="PROSITE" id="PS50027">
    <property type="entry name" value="EGF_LAM_2"/>
    <property type="match status" value="7"/>
</dbReference>
<feature type="coiled-coil region" evidence="17">
    <location>
        <begin position="1296"/>
        <end position="1365"/>
    </location>
</feature>
<dbReference type="PRINTS" id="PR00011">
    <property type="entry name" value="EGFLAMININ"/>
</dbReference>
<dbReference type="SMART" id="SM00136">
    <property type="entry name" value="LamNT"/>
    <property type="match status" value="1"/>
</dbReference>
<evidence type="ECO:0000256" key="3">
    <source>
        <dbReference type="ARBA" id="ARBA00022692"/>
    </source>
</evidence>
<keyword evidence="26" id="KW-1185">Reference proteome</keyword>
<dbReference type="InterPro" id="IPR050440">
    <property type="entry name" value="Laminin/Netrin_ECM"/>
</dbReference>
<dbReference type="GO" id="GO:0006886">
    <property type="term" value="P:intracellular protein transport"/>
    <property type="evidence" value="ECO:0007669"/>
    <property type="project" value="InterPro"/>
</dbReference>
<feature type="region of interest" description="Disordered" evidence="18">
    <location>
        <begin position="1711"/>
        <end position="1760"/>
    </location>
</feature>
<dbReference type="Proteomes" id="UP000494165">
    <property type="component" value="Unassembled WGS sequence"/>
</dbReference>
<evidence type="ECO:0000256" key="7">
    <source>
        <dbReference type="ARBA" id="ARBA00022989"/>
    </source>
</evidence>
<feature type="disulfide bond" evidence="16">
    <location>
        <begin position="420"/>
        <end position="429"/>
    </location>
</feature>
<keyword evidence="13 16" id="KW-0424">Laminin EGF-like domain</keyword>
<dbReference type="SMART" id="SM00397">
    <property type="entry name" value="t_SNARE"/>
    <property type="match status" value="1"/>
</dbReference>
<evidence type="ECO:0000256" key="16">
    <source>
        <dbReference type="PROSITE-ProRule" id="PRU00460"/>
    </source>
</evidence>
<dbReference type="FunFam" id="2.10.25.10:FF:000166">
    <property type="entry name" value="laminin subunit gamma-1"/>
    <property type="match status" value="1"/>
</dbReference>
<feature type="coiled-coil region" evidence="17">
    <location>
        <begin position="1041"/>
        <end position="1068"/>
    </location>
</feature>
<keyword evidence="10 19" id="KW-0472">Membrane</keyword>
<keyword evidence="3 19" id="KW-0812">Transmembrane</keyword>
<dbReference type="FunFam" id="2.10.25.10:FF:000758">
    <property type="entry name" value="Laminin subunit gamma 1"/>
    <property type="match status" value="1"/>
</dbReference>
<evidence type="ECO:0000259" key="23">
    <source>
        <dbReference type="PROSITE" id="PS51115"/>
    </source>
</evidence>
<dbReference type="InterPro" id="IPR006012">
    <property type="entry name" value="Syntaxin/epimorphin_CS"/>
</dbReference>
<dbReference type="SMART" id="SM00281">
    <property type="entry name" value="LamB"/>
    <property type="match status" value="1"/>
</dbReference>
<dbReference type="Pfam" id="PF24973">
    <property type="entry name" value="EGF_LMN_ATRN"/>
    <property type="match status" value="1"/>
</dbReference>
<dbReference type="SUPFAM" id="SSF58104">
    <property type="entry name" value="Methyl-accepting chemotaxis protein (MCP) signaling domain"/>
    <property type="match status" value="1"/>
</dbReference>
<evidence type="ECO:0000256" key="18">
    <source>
        <dbReference type="SAM" id="MobiDB-lite"/>
    </source>
</evidence>
<evidence type="ECO:0000256" key="20">
    <source>
        <dbReference type="SAM" id="SignalP"/>
    </source>
</evidence>
<dbReference type="GO" id="GO:0005484">
    <property type="term" value="F:SNAP receptor activity"/>
    <property type="evidence" value="ECO:0007669"/>
    <property type="project" value="InterPro"/>
</dbReference>
<dbReference type="Gene3D" id="2.10.25.10">
    <property type="entry name" value="Laminin"/>
    <property type="match status" value="9"/>
</dbReference>
<dbReference type="FunFam" id="2.60.120.260:FF:000018">
    <property type="entry name" value="Laminin subunit gamma 1"/>
    <property type="match status" value="1"/>
</dbReference>
<comment type="caution">
    <text evidence="25">The sequence shown here is derived from an EMBL/GenBank/DDBJ whole genome shotgun (WGS) entry which is preliminary data.</text>
</comment>
<dbReference type="InterPro" id="IPR010989">
    <property type="entry name" value="SNARE"/>
</dbReference>
<dbReference type="PANTHER" id="PTHR10574:SF435">
    <property type="entry name" value="LAMININ SUBUNIT GAMMA-1"/>
    <property type="match status" value="1"/>
</dbReference>
<dbReference type="InterPro" id="IPR056863">
    <property type="entry name" value="LMN_ATRN_NET-like_EGF"/>
</dbReference>
<keyword evidence="7 19" id="KW-1133">Transmembrane helix</keyword>
<comment type="similarity">
    <text evidence="1">Belongs to the syntaxin family.</text>
</comment>
<dbReference type="InterPro" id="IPR015260">
    <property type="entry name" value="Syntaxin-6/10/61_N"/>
</dbReference>
<feature type="chain" id="PRO_5035874700" description="Laminin subunit gamma-1" evidence="20">
    <location>
        <begin position="32"/>
        <end position="1869"/>
    </location>
</feature>
<dbReference type="FunFam" id="2.10.25.10:FF:000105">
    <property type="entry name" value="laminin subunit gamma-1"/>
    <property type="match status" value="2"/>
</dbReference>
<dbReference type="Pfam" id="PF00055">
    <property type="entry name" value="Laminin_N"/>
    <property type="match status" value="1"/>
</dbReference>
<feature type="domain" description="Laminin EGF-like" evidence="21">
    <location>
        <begin position="991"/>
        <end position="1036"/>
    </location>
</feature>
<feature type="disulfide bond" evidence="16">
    <location>
        <begin position="400"/>
        <end position="412"/>
    </location>
</feature>
<comment type="subunit">
    <text evidence="15">Laminin is a complex glycoprotein, consisting of three different polypeptide chains (alpha, beta, gamma), which are bound to each other by disulfide bonds into a cross-shaped molecule comprising one long and three short arms with globules at each end.</text>
</comment>
<dbReference type="Gene3D" id="1.20.5.110">
    <property type="match status" value="1"/>
</dbReference>
<evidence type="ECO:0000256" key="9">
    <source>
        <dbReference type="ARBA" id="ARBA00023054"/>
    </source>
</evidence>
<evidence type="ECO:0000256" key="12">
    <source>
        <dbReference type="ARBA" id="ARBA00023180"/>
    </source>
</evidence>
<evidence type="ECO:0000256" key="1">
    <source>
        <dbReference type="ARBA" id="ARBA00009063"/>
    </source>
</evidence>
<feature type="disulfide bond" evidence="16">
    <location>
        <begin position="470"/>
        <end position="479"/>
    </location>
</feature>
<dbReference type="GO" id="GO:0007411">
    <property type="term" value="P:axon guidance"/>
    <property type="evidence" value="ECO:0007669"/>
    <property type="project" value="TreeGrafter"/>
</dbReference>
<keyword evidence="9 17" id="KW-0175">Coiled coil</keyword>
<feature type="domain" description="Laminin EGF-like" evidence="21">
    <location>
        <begin position="834"/>
        <end position="888"/>
    </location>
</feature>
<dbReference type="SUPFAM" id="SSF58038">
    <property type="entry name" value="SNARE fusion complex"/>
    <property type="match status" value="1"/>
</dbReference>
<feature type="coiled-coil region" evidence="17">
    <location>
        <begin position="1662"/>
        <end position="1689"/>
    </location>
</feature>
<keyword evidence="2" id="KW-0813">Transport</keyword>
<dbReference type="OrthoDB" id="430826at2759"/>
<dbReference type="GO" id="GO:0009887">
    <property type="term" value="P:animal organ morphogenesis"/>
    <property type="evidence" value="ECO:0007669"/>
    <property type="project" value="TreeGrafter"/>
</dbReference>
<dbReference type="CDD" id="cd21443">
    <property type="entry name" value="SNARE_NTD_STX6_STX10"/>
    <property type="match status" value="1"/>
</dbReference>
<feature type="region of interest" description="Disordered" evidence="18">
    <location>
        <begin position="1422"/>
        <end position="1442"/>
    </location>
</feature>
<dbReference type="InterPro" id="IPR008211">
    <property type="entry name" value="Laminin_N"/>
</dbReference>
<evidence type="ECO:0000256" key="5">
    <source>
        <dbReference type="ARBA" id="ARBA00022737"/>
    </source>
</evidence>
<feature type="signal peptide" evidence="20">
    <location>
        <begin position="1"/>
        <end position="31"/>
    </location>
</feature>
<feature type="compositionally biased region" description="Basic and acidic residues" evidence="18">
    <location>
        <begin position="1711"/>
        <end position="1733"/>
    </location>
</feature>
<evidence type="ECO:0000256" key="4">
    <source>
        <dbReference type="ARBA" id="ARBA00022729"/>
    </source>
</evidence>
<feature type="domain" description="Laminin EGF-like" evidence="21">
    <location>
        <begin position="730"/>
        <end position="778"/>
    </location>
</feature>
<evidence type="ECO:0000256" key="15">
    <source>
        <dbReference type="ARBA" id="ARBA00065619"/>
    </source>
</evidence>
<evidence type="ECO:0000313" key="26">
    <source>
        <dbReference type="Proteomes" id="UP000494165"/>
    </source>
</evidence>
<keyword evidence="5" id="KW-0677">Repeat</keyword>
<dbReference type="Gene3D" id="2.60.120.260">
    <property type="entry name" value="Galactose-binding domain-like"/>
    <property type="match status" value="1"/>
</dbReference>
<dbReference type="InterPro" id="IPR000727">
    <property type="entry name" value="T_SNARE_dom"/>
</dbReference>
<gene>
    <name evidence="25" type="ORF">CLODIP_2_CD01181</name>
</gene>
<feature type="disulfide bond" evidence="16">
    <location>
        <begin position="1011"/>
        <end position="1020"/>
    </location>
</feature>